<feature type="compositionally biased region" description="Basic and acidic residues" evidence="6">
    <location>
        <begin position="92"/>
        <end position="110"/>
    </location>
</feature>
<evidence type="ECO:0000313" key="8">
    <source>
        <dbReference type="EMBL" id="KAK2148963.1"/>
    </source>
</evidence>
<evidence type="ECO:0000256" key="6">
    <source>
        <dbReference type="SAM" id="MobiDB-lite"/>
    </source>
</evidence>
<dbReference type="Proteomes" id="UP001208570">
    <property type="component" value="Unassembled WGS sequence"/>
</dbReference>
<dbReference type="PANTHER" id="PTHR15151">
    <property type="entry name" value="PROTEIN EIGER"/>
    <property type="match status" value="1"/>
</dbReference>
<evidence type="ECO:0000256" key="5">
    <source>
        <dbReference type="ARBA" id="ARBA00023180"/>
    </source>
</evidence>
<protein>
    <submittedName>
        <fullName evidence="8">Uncharacterized protein</fullName>
    </submittedName>
</protein>
<reference evidence="8" key="1">
    <citation type="journal article" date="2023" name="Mol. Biol. Evol.">
        <title>Third-Generation Sequencing Reveals the Adaptive Role of the Epigenome in Three Deep-Sea Polychaetes.</title>
        <authorList>
            <person name="Perez M."/>
            <person name="Aroh O."/>
            <person name="Sun Y."/>
            <person name="Lan Y."/>
            <person name="Juniper S.K."/>
            <person name="Young C.R."/>
            <person name="Angers B."/>
            <person name="Qian P.Y."/>
        </authorList>
    </citation>
    <scope>NUCLEOTIDE SEQUENCE</scope>
    <source>
        <strain evidence="8">P08H-3</strain>
    </source>
</reference>
<keyword evidence="7" id="KW-1133">Transmembrane helix</keyword>
<keyword evidence="9" id="KW-1185">Reference proteome</keyword>
<feature type="compositionally biased region" description="Basic residues" evidence="6">
    <location>
        <begin position="162"/>
        <end position="174"/>
    </location>
</feature>
<feature type="region of interest" description="Disordered" evidence="6">
    <location>
        <begin position="91"/>
        <end position="113"/>
    </location>
</feature>
<sequence>MAASYSEMTAKGADGLLVEEGSGFGSKPDKYYGRSPAGVAIVALCLLLCLGVVALVTYCTVQSLRNEEHVRHLEREMERLKHQVVSQYGSRSVDRGYERNSDPYDYRVYGDDTDDGYGGNDDWYGVYDRRFQGQDSSGDHPDDLIDRDDFSFDGDQGAAASRTKRSVIRKNKKEHRTERPRKGNRKGSRKGRNKLNKDNLNKYIEVHFHDTAAYLGYNVQKASRKTDPRTLFSCYTSVEPIMHEADVPGVKTSYSRYEACSVNGLAELDRGDSVYLRMANRHIRIGAVAQMSSWGLIRISSRNI</sequence>
<accession>A0AAD9JA52</accession>
<dbReference type="EMBL" id="JAODUP010000473">
    <property type="protein sequence ID" value="KAK2148963.1"/>
    <property type="molecule type" value="Genomic_DNA"/>
</dbReference>
<evidence type="ECO:0000256" key="1">
    <source>
        <dbReference type="ARBA" id="ARBA00004613"/>
    </source>
</evidence>
<dbReference type="GO" id="GO:0005615">
    <property type="term" value="C:extracellular space"/>
    <property type="evidence" value="ECO:0007669"/>
    <property type="project" value="UniProtKB-KW"/>
</dbReference>
<gene>
    <name evidence="8" type="ORF">LSH36_473g01004</name>
</gene>
<organism evidence="8 9">
    <name type="scientific">Paralvinella palmiformis</name>
    <dbReference type="NCBI Taxonomy" id="53620"/>
    <lineage>
        <taxon>Eukaryota</taxon>
        <taxon>Metazoa</taxon>
        <taxon>Spiralia</taxon>
        <taxon>Lophotrochozoa</taxon>
        <taxon>Annelida</taxon>
        <taxon>Polychaeta</taxon>
        <taxon>Sedentaria</taxon>
        <taxon>Canalipalpata</taxon>
        <taxon>Terebellida</taxon>
        <taxon>Terebelliformia</taxon>
        <taxon>Alvinellidae</taxon>
        <taxon>Paralvinella</taxon>
    </lineage>
</organism>
<name>A0AAD9JA52_9ANNE</name>
<evidence type="ECO:0000256" key="2">
    <source>
        <dbReference type="ARBA" id="ARBA00022514"/>
    </source>
</evidence>
<dbReference type="InterPro" id="IPR008983">
    <property type="entry name" value="Tumour_necrosis_fac-like_dom"/>
</dbReference>
<evidence type="ECO:0000313" key="9">
    <source>
        <dbReference type="Proteomes" id="UP001208570"/>
    </source>
</evidence>
<dbReference type="PANTHER" id="PTHR15151:SF24">
    <property type="entry name" value="A PROLIFERATION-INDUCING LIGAND-LIKE PROTEIN-RELATED"/>
    <property type="match status" value="1"/>
</dbReference>
<feature type="compositionally biased region" description="Basic and acidic residues" evidence="6">
    <location>
        <begin position="135"/>
        <end position="150"/>
    </location>
</feature>
<keyword evidence="7" id="KW-0812">Transmembrane</keyword>
<proteinExistence type="predicted"/>
<feature type="region of interest" description="Disordered" evidence="6">
    <location>
        <begin position="135"/>
        <end position="196"/>
    </location>
</feature>
<keyword evidence="5" id="KW-0325">Glycoprotein</keyword>
<dbReference type="Gene3D" id="2.60.120.40">
    <property type="match status" value="1"/>
</dbReference>
<feature type="compositionally biased region" description="Basic residues" evidence="6">
    <location>
        <begin position="182"/>
        <end position="194"/>
    </location>
</feature>
<keyword evidence="7" id="KW-0472">Membrane</keyword>
<evidence type="ECO:0000256" key="7">
    <source>
        <dbReference type="SAM" id="Phobius"/>
    </source>
</evidence>
<keyword evidence="2" id="KW-0202">Cytokine</keyword>
<comment type="caution">
    <text evidence="8">The sequence shown here is derived from an EMBL/GenBank/DDBJ whole genome shotgun (WGS) entry which is preliminary data.</text>
</comment>
<dbReference type="SUPFAM" id="SSF49842">
    <property type="entry name" value="TNF-like"/>
    <property type="match status" value="1"/>
</dbReference>
<evidence type="ECO:0000256" key="3">
    <source>
        <dbReference type="ARBA" id="ARBA00022525"/>
    </source>
</evidence>
<dbReference type="GO" id="GO:0005125">
    <property type="term" value="F:cytokine activity"/>
    <property type="evidence" value="ECO:0007669"/>
    <property type="project" value="UniProtKB-KW"/>
</dbReference>
<feature type="transmembrane region" description="Helical" evidence="7">
    <location>
        <begin position="37"/>
        <end position="61"/>
    </location>
</feature>
<evidence type="ECO:0000256" key="4">
    <source>
        <dbReference type="ARBA" id="ARBA00023157"/>
    </source>
</evidence>
<keyword evidence="3" id="KW-0964">Secreted</keyword>
<comment type="subcellular location">
    <subcellularLocation>
        <location evidence="1">Secreted</location>
    </subcellularLocation>
</comment>
<keyword evidence="4" id="KW-1015">Disulfide bond</keyword>
<dbReference type="InterPro" id="IPR051748">
    <property type="entry name" value="TNF_Ligand_Superfamily"/>
</dbReference>
<dbReference type="AlphaFoldDB" id="A0AAD9JA52"/>